<dbReference type="Proteomes" id="UP001732700">
    <property type="component" value="Chromosome 4D"/>
</dbReference>
<sequence length="185" mass="20755">MAWIWMVPAAGAVLLWAVSLGRILSSPEPYSLPPSTRFPPPLRGDRRSRNVLLVLAHPDDESMFFTPTILFLKSKGHSIHILCISLGNADGLGDTRKAELYNACSALKIPADQVTVLDHQKLQDGFHEKWDHGLLAELTMDQIQLWDIDTVMTSSQSSHELPTIMYFFYLLQYSVVVSSVIPYIC</sequence>
<evidence type="ECO:0000313" key="1">
    <source>
        <dbReference type="EnsemblPlants" id="AVESA.00010b.r2.4DG0765930.3.CDS"/>
    </source>
</evidence>
<reference evidence="1" key="2">
    <citation type="submission" date="2025-09" db="UniProtKB">
        <authorList>
            <consortium name="EnsemblPlants"/>
        </authorList>
    </citation>
    <scope>IDENTIFICATION</scope>
</reference>
<accession>A0ACD5XBY4</accession>
<keyword evidence="2" id="KW-1185">Reference proteome</keyword>
<reference evidence="1" key="1">
    <citation type="submission" date="2021-05" db="EMBL/GenBank/DDBJ databases">
        <authorList>
            <person name="Scholz U."/>
            <person name="Mascher M."/>
            <person name="Fiebig A."/>
        </authorList>
    </citation>
    <scope>NUCLEOTIDE SEQUENCE [LARGE SCALE GENOMIC DNA]</scope>
</reference>
<dbReference type="EnsemblPlants" id="AVESA.00010b.r2.4DG0765930.3">
    <property type="protein sequence ID" value="AVESA.00010b.r2.4DG0765930.3.CDS"/>
    <property type="gene ID" value="AVESA.00010b.r2.4DG0765930"/>
</dbReference>
<proteinExistence type="predicted"/>
<evidence type="ECO:0000313" key="2">
    <source>
        <dbReference type="Proteomes" id="UP001732700"/>
    </source>
</evidence>
<protein>
    <submittedName>
        <fullName evidence="1">Uncharacterized protein</fullName>
    </submittedName>
</protein>
<name>A0ACD5XBY4_AVESA</name>
<organism evidence="1 2">
    <name type="scientific">Avena sativa</name>
    <name type="common">Oat</name>
    <dbReference type="NCBI Taxonomy" id="4498"/>
    <lineage>
        <taxon>Eukaryota</taxon>
        <taxon>Viridiplantae</taxon>
        <taxon>Streptophyta</taxon>
        <taxon>Embryophyta</taxon>
        <taxon>Tracheophyta</taxon>
        <taxon>Spermatophyta</taxon>
        <taxon>Magnoliopsida</taxon>
        <taxon>Liliopsida</taxon>
        <taxon>Poales</taxon>
        <taxon>Poaceae</taxon>
        <taxon>BOP clade</taxon>
        <taxon>Pooideae</taxon>
        <taxon>Poodae</taxon>
        <taxon>Poeae</taxon>
        <taxon>Poeae Chloroplast Group 1 (Aveneae type)</taxon>
        <taxon>Aveninae</taxon>
        <taxon>Avena</taxon>
    </lineage>
</organism>